<sequence length="491" mass="56074">MQDNNDDTRQGLYNEFESEIVKAGNPEAYFDENDLVEIFDYASDMDNYIVKMEVLLYGARHYPASEALATRRAWFYSSFGEMEAAADVNNRVSNGGFLNRLLTLRAEGASDSPDTRSRLDEIVDATSEFGDEDVIQLVDFCAENSMLDWVEENRSRIEAKCSYTPTFIYEYADRAEEISDLPTAHRLFEELTMMEPFTVDFWVRLANVQMLEGFYEDALGSADYALAIDSNYVEALRLKGRLMYRLNHQREKIAEVFRSVLDHPDANDSDAAAYAATIVELGLTDEAVRLLEETISRYPLSQIPIDLLMNIDFQRATPFILQIAERTSFTRDTLVAWAREHMANGRIDIAAELLRLFRDRFVSAPELNFLTELWYFNKMYREVIDIIEESINGLSELRMPTPGLTFPYLMSLIRIGETDKAISEARTHLKDMDTLMQMPRPNRPDSILRNDMSPSGAACLDIGYAAMLRNIINAISANPQLPADSFDPMLF</sequence>
<gene>
    <name evidence="1" type="ORF">EZ315_00785</name>
</gene>
<keyword evidence="2" id="KW-1185">Reference proteome</keyword>
<dbReference type="GeneID" id="82148305"/>
<dbReference type="RefSeq" id="WP_135469763.1">
    <property type="nucleotide sequence ID" value="NZ_CASJDB010000042.1"/>
</dbReference>
<reference evidence="1 2" key="1">
    <citation type="submission" date="2019-02" db="EMBL/GenBank/DDBJ databases">
        <title>Isolation and identification of novel species under the genus Muribaculum.</title>
        <authorList>
            <person name="Miyake S."/>
            <person name="Ding Y."/>
            <person name="Low A."/>
            <person name="Soh M."/>
            <person name="Seedorf H."/>
        </authorList>
    </citation>
    <scope>NUCLEOTIDE SEQUENCE [LARGE SCALE GENOMIC DNA]</scope>
    <source>
        <strain evidence="1 2">TLL-A3</strain>
    </source>
</reference>
<proteinExistence type="predicted"/>
<dbReference type="EMBL" id="SJSA01000001">
    <property type="protein sequence ID" value="TGG39316.1"/>
    <property type="molecule type" value="Genomic_DNA"/>
</dbReference>
<comment type="caution">
    <text evidence="1">The sequence shown here is derived from an EMBL/GenBank/DDBJ whole genome shotgun (WGS) entry which is preliminary data.</text>
</comment>
<accession>A0A4Z0V2F2</accession>
<dbReference type="AlphaFoldDB" id="A0A4Z0V2F2"/>
<protein>
    <submittedName>
        <fullName evidence="1">Uncharacterized protein</fullName>
    </submittedName>
</protein>
<evidence type="ECO:0000313" key="1">
    <source>
        <dbReference type="EMBL" id="TGG39316.1"/>
    </source>
</evidence>
<evidence type="ECO:0000313" key="2">
    <source>
        <dbReference type="Proteomes" id="UP000297635"/>
    </source>
</evidence>
<dbReference type="InterPro" id="IPR011990">
    <property type="entry name" value="TPR-like_helical_dom_sf"/>
</dbReference>
<dbReference type="SUPFAM" id="SSF48452">
    <property type="entry name" value="TPR-like"/>
    <property type="match status" value="1"/>
</dbReference>
<dbReference type="Proteomes" id="UP000297635">
    <property type="component" value="Unassembled WGS sequence"/>
</dbReference>
<name>A0A4Z0V2F2_9BACT</name>
<dbReference type="Gene3D" id="1.25.40.10">
    <property type="entry name" value="Tetratricopeptide repeat domain"/>
    <property type="match status" value="1"/>
</dbReference>
<organism evidence="1 2">
    <name type="scientific">Duncaniella freteri</name>
    <dbReference type="NCBI Taxonomy" id="2530391"/>
    <lineage>
        <taxon>Bacteria</taxon>
        <taxon>Pseudomonadati</taxon>
        <taxon>Bacteroidota</taxon>
        <taxon>Bacteroidia</taxon>
        <taxon>Bacteroidales</taxon>
        <taxon>Muribaculaceae</taxon>
        <taxon>Duncaniella</taxon>
    </lineage>
</organism>